<organism evidence="9 10">
    <name type="scientific">Halorubrum pallidum</name>
    <dbReference type="NCBI Taxonomy" id="1526114"/>
    <lineage>
        <taxon>Archaea</taxon>
        <taxon>Methanobacteriati</taxon>
        <taxon>Methanobacteriota</taxon>
        <taxon>Stenosarchaea group</taxon>
        <taxon>Halobacteria</taxon>
        <taxon>Halobacteriales</taxon>
        <taxon>Haloferacaceae</taxon>
        <taxon>Halorubrum</taxon>
    </lineage>
</organism>
<dbReference type="PANTHER" id="PTHR43304:SF1">
    <property type="entry name" value="PAC DOMAIN-CONTAINING PROTEIN"/>
    <property type="match status" value="1"/>
</dbReference>
<keyword evidence="10" id="KW-1185">Reference proteome</keyword>
<dbReference type="Gene3D" id="1.10.287.130">
    <property type="match status" value="1"/>
</dbReference>
<keyword evidence="4" id="KW-0808">Transferase</keyword>
<dbReference type="Pfam" id="PF00512">
    <property type="entry name" value="HisKA"/>
    <property type="match status" value="1"/>
</dbReference>
<evidence type="ECO:0000313" key="10">
    <source>
        <dbReference type="Proteomes" id="UP001596274"/>
    </source>
</evidence>
<dbReference type="InterPro" id="IPR035965">
    <property type="entry name" value="PAS-like_dom_sf"/>
</dbReference>
<name>A0ABD5T461_9EURY</name>
<dbReference type="SUPFAM" id="SSF55874">
    <property type="entry name" value="ATPase domain of HSP90 chaperone/DNA topoisomerase II/histidine kinase"/>
    <property type="match status" value="1"/>
</dbReference>
<evidence type="ECO:0000313" key="9">
    <source>
        <dbReference type="EMBL" id="MFC6772082.1"/>
    </source>
</evidence>
<gene>
    <name evidence="9" type="ORF">ACFQDD_11250</name>
</gene>
<feature type="non-terminal residue" evidence="9">
    <location>
        <position position="286"/>
    </location>
</feature>
<evidence type="ECO:0000259" key="6">
    <source>
        <dbReference type="PROSITE" id="PS50109"/>
    </source>
</evidence>
<dbReference type="EMBL" id="JBHSWT010000629">
    <property type="protein sequence ID" value="MFC6772082.1"/>
    <property type="molecule type" value="Genomic_DNA"/>
</dbReference>
<dbReference type="EC" id="2.7.13.3" evidence="2"/>
<feature type="domain" description="PAS" evidence="7">
    <location>
        <begin position="17"/>
        <end position="92"/>
    </location>
</feature>
<accession>A0ABD5T461</accession>
<dbReference type="SMART" id="SM00388">
    <property type="entry name" value="HisKA"/>
    <property type="match status" value="1"/>
</dbReference>
<dbReference type="InterPro" id="IPR052162">
    <property type="entry name" value="Sensor_kinase/Photoreceptor"/>
</dbReference>
<dbReference type="NCBIfam" id="TIGR00229">
    <property type="entry name" value="sensory_box"/>
    <property type="match status" value="1"/>
</dbReference>
<dbReference type="InterPro" id="IPR003661">
    <property type="entry name" value="HisK_dim/P_dom"/>
</dbReference>
<dbReference type="SUPFAM" id="SSF47384">
    <property type="entry name" value="Homodimeric domain of signal transducing histidine kinase"/>
    <property type="match status" value="1"/>
</dbReference>
<evidence type="ECO:0000256" key="4">
    <source>
        <dbReference type="ARBA" id="ARBA00022679"/>
    </source>
</evidence>
<comment type="catalytic activity">
    <reaction evidence="1">
        <text>ATP + protein L-histidine = ADP + protein N-phospho-L-histidine.</text>
        <dbReference type="EC" id="2.7.13.3"/>
    </reaction>
</comment>
<evidence type="ECO:0000256" key="1">
    <source>
        <dbReference type="ARBA" id="ARBA00000085"/>
    </source>
</evidence>
<proteinExistence type="predicted"/>
<feature type="domain" description="Histidine kinase" evidence="6">
    <location>
        <begin position="158"/>
        <end position="277"/>
    </location>
</feature>
<evidence type="ECO:0000259" key="8">
    <source>
        <dbReference type="PROSITE" id="PS50113"/>
    </source>
</evidence>
<dbReference type="Gene3D" id="3.30.565.10">
    <property type="entry name" value="Histidine kinase-like ATPase, C-terminal domain"/>
    <property type="match status" value="1"/>
</dbReference>
<evidence type="ECO:0000256" key="2">
    <source>
        <dbReference type="ARBA" id="ARBA00012438"/>
    </source>
</evidence>
<dbReference type="Pfam" id="PF08447">
    <property type="entry name" value="PAS_3"/>
    <property type="match status" value="1"/>
</dbReference>
<evidence type="ECO:0000256" key="3">
    <source>
        <dbReference type="ARBA" id="ARBA00022553"/>
    </source>
</evidence>
<dbReference type="AlphaFoldDB" id="A0ABD5T461"/>
<dbReference type="InterPro" id="IPR005467">
    <property type="entry name" value="His_kinase_dom"/>
</dbReference>
<dbReference type="PROSITE" id="PS50109">
    <property type="entry name" value="HIS_KIN"/>
    <property type="match status" value="1"/>
</dbReference>
<protein>
    <recommendedName>
        <fullName evidence="2">histidine kinase</fullName>
        <ecNumber evidence="2">2.7.13.3</ecNumber>
    </recommendedName>
</protein>
<dbReference type="Proteomes" id="UP001596274">
    <property type="component" value="Unassembled WGS sequence"/>
</dbReference>
<dbReference type="PROSITE" id="PS50113">
    <property type="entry name" value="PAC"/>
    <property type="match status" value="1"/>
</dbReference>
<dbReference type="PROSITE" id="PS50112">
    <property type="entry name" value="PAS"/>
    <property type="match status" value="1"/>
</dbReference>
<dbReference type="InterPro" id="IPR000700">
    <property type="entry name" value="PAS-assoc_C"/>
</dbReference>
<dbReference type="SMART" id="SM00086">
    <property type="entry name" value="PAC"/>
    <property type="match status" value="1"/>
</dbReference>
<dbReference type="InterPro" id="IPR000014">
    <property type="entry name" value="PAS"/>
</dbReference>
<dbReference type="InterPro" id="IPR036097">
    <property type="entry name" value="HisK_dim/P_sf"/>
</dbReference>
<dbReference type="InterPro" id="IPR001610">
    <property type="entry name" value="PAC"/>
</dbReference>
<evidence type="ECO:0000256" key="5">
    <source>
        <dbReference type="ARBA" id="ARBA00022777"/>
    </source>
</evidence>
<sequence>GVGPEAGSDAAERHADHARRLETLISNLPGFVYRCRNEPGWPMEIVKGESESISGYTTEELANDEVVWGEDVIHPDDADRIWEVVQEAIGAGTEFEVTYRIRTEDGSIKWVWERGQLVTPEDDDRSVLEGFITDITERKRYEEELERRNRELERFASIVSHDLRNPLNVASGRVELAREEVDSEHLDRAADAHEHMESLIEDLLTLARSGERITETEPVSLSAVVRQAWRNVATGDATLVVDVDRTVEADPRRLAQLVENLVRNAVEHGGDDATVTVGELGGAAAD</sequence>
<dbReference type="Gene3D" id="3.30.450.20">
    <property type="entry name" value="PAS domain"/>
    <property type="match status" value="1"/>
</dbReference>
<dbReference type="CDD" id="cd00130">
    <property type="entry name" value="PAS"/>
    <property type="match status" value="1"/>
</dbReference>
<feature type="domain" description="PAC" evidence="8">
    <location>
        <begin position="95"/>
        <end position="147"/>
    </location>
</feature>
<dbReference type="InterPro" id="IPR036890">
    <property type="entry name" value="HATPase_C_sf"/>
</dbReference>
<dbReference type="SUPFAM" id="SSF55785">
    <property type="entry name" value="PYP-like sensor domain (PAS domain)"/>
    <property type="match status" value="1"/>
</dbReference>
<comment type="caution">
    <text evidence="9">The sequence shown here is derived from an EMBL/GenBank/DDBJ whole genome shotgun (WGS) entry which is preliminary data.</text>
</comment>
<dbReference type="CDD" id="cd00082">
    <property type="entry name" value="HisKA"/>
    <property type="match status" value="1"/>
</dbReference>
<dbReference type="GO" id="GO:0004673">
    <property type="term" value="F:protein histidine kinase activity"/>
    <property type="evidence" value="ECO:0007669"/>
    <property type="project" value="UniProtKB-EC"/>
</dbReference>
<keyword evidence="5 9" id="KW-0418">Kinase</keyword>
<evidence type="ECO:0000259" key="7">
    <source>
        <dbReference type="PROSITE" id="PS50112"/>
    </source>
</evidence>
<dbReference type="InterPro" id="IPR013655">
    <property type="entry name" value="PAS_fold_3"/>
</dbReference>
<keyword evidence="3" id="KW-0597">Phosphoprotein</keyword>
<feature type="non-terminal residue" evidence="9">
    <location>
        <position position="1"/>
    </location>
</feature>
<reference evidence="9 10" key="1">
    <citation type="journal article" date="2019" name="Int. J. Syst. Evol. Microbiol.">
        <title>The Global Catalogue of Microorganisms (GCM) 10K type strain sequencing project: providing services to taxonomists for standard genome sequencing and annotation.</title>
        <authorList>
            <consortium name="The Broad Institute Genomics Platform"/>
            <consortium name="The Broad Institute Genome Sequencing Center for Infectious Disease"/>
            <person name="Wu L."/>
            <person name="Ma J."/>
        </authorList>
    </citation>
    <scope>NUCLEOTIDE SEQUENCE [LARGE SCALE GENOMIC DNA]</scope>
    <source>
        <strain evidence="9 10">PJ61</strain>
    </source>
</reference>
<dbReference type="PANTHER" id="PTHR43304">
    <property type="entry name" value="PHYTOCHROME-LIKE PROTEIN CPH1"/>
    <property type="match status" value="1"/>
</dbReference>